<dbReference type="InterPro" id="IPR036390">
    <property type="entry name" value="WH_DNA-bd_sf"/>
</dbReference>
<evidence type="ECO:0000256" key="3">
    <source>
        <dbReference type="ARBA" id="ARBA00023125"/>
    </source>
</evidence>
<keyword evidence="2" id="KW-0805">Transcription regulation</keyword>
<dbReference type="GO" id="GO:0005829">
    <property type="term" value="C:cytosol"/>
    <property type="evidence" value="ECO:0007669"/>
    <property type="project" value="TreeGrafter"/>
</dbReference>
<sequence length="301" mass="33399">MRDIDLKTLRLFVAVCEHRNMARAAQEMHIEPSAISKRIAQFESDLGVPLLVRARRGVQPTPAGIVLLEHARNALFTMERIATDVSGFKRGLVGSVSVCASASAIAETLLDDIATFMRQPEHENVKVSVEELISLEIVRRVRDGETSIGVCWDTVDLHGLTHRPYREDHLALAVHPGHPLAHLASVSLEQTLDFEHVGMPPSTAVHTMLRRAAGAIGRGVSYRMIVSTFDATFRVVAANLGISVVPVEVGRTYARVFDMKIVPLTDEWATRRFAICFKDYEGLQPAARRLVDHLTMRARQP</sequence>
<dbReference type="SUPFAM" id="SSF46785">
    <property type="entry name" value="Winged helix' DNA-binding domain"/>
    <property type="match status" value="1"/>
</dbReference>
<accession>A0A3D8K0A6</accession>
<dbReference type="CDD" id="cd08421">
    <property type="entry name" value="PBP2_LTTR_like_1"/>
    <property type="match status" value="1"/>
</dbReference>
<name>A0A3D8K0A6_9BURK</name>
<keyword evidence="3" id="KW-0238">DNA-binding</keyword>
<dbReference type="RefSeq" id="WP_115533544.1">
    <property type="nucleotide sequence ID" value="NZ_QRGA01000006.1"/>
</dbReference>
<dbReference type="Gene3D" id="1.10.10.10">
    <property type="entry name" value="Winged helix-like DNA-binding domain superfamily/Winged helix DNA-binding domain"/>
    <property type="match status" value="1"/>
</dbReference>
<dbReference type="PROSITE" id="PS50931">
    <property type="entry name" value="HTH_LYSR"/>
    <property type="match status" value="1"/>
</dbReference>
<organism evidence="6 7">
    <name type="scientific">Trinickia dinghuensis</name>
    <dbReference type="NCBI Taxonomy" id="2291023"/>
    <lineage>
        <taxon>Bacteria</taxon>
        <taxon>Pseudomonadati</taxon>
        <taxon>Pseudomonadota</taxon>
        <taxon>Betaproteobacteria</taxon>
        <taxon>Burkholderiales</taxon>
        <taxon>Burkholderiaceae</taxon>
        <taxon>Trinickia</taxon>
    </lineage>
</organism>
<evidence type="ECO:0000256" key="2">
    <source>
        <dbReference type="ARBA" id="ARBA00023015"/>
    </source>
</evidence>
<dbReference type="Proteomes" id="UP000256838">
    <property type="component" value="Unassembled WGS sequence"/>
</dbReference>
<feature type="domain" description="HTH lysR-type" evidence="5">
    <location>
        <begin position="4"/>
        <end position="61"/>
    </location>
</feature>
<evidence type="ECO:0000313" key="6">
    <source>
        <dbReference type="EMBL" id="RDU98728.1"/>
    </source>
</evidence>
<dbReference type="InterPro" id="IPR005119">
    <property type="entry name" value="LysR_subst-bd"/>
</dbReference>
<dbReference type="InterPro" id="IPR050950">
    <property type="entry name" value="HTH-type_LysR_regulators"/>
</dbReference>
<dbReference type="InterPro" id="IPR036388">
    <property type="entry name" value="WH-like_DNA-bd_sf"/>
</dbReference>
<comment type="caution">
    <text evidence="6">The sequence shown here is derived from an EMBL/GenBank/DDBJ whole genome shotgun (WGS) entry which is preliminary data.</text>
</comment>
<evidence type="ECO:0000256" key="4">
    <source>
        <dbReference type="ARBA" id="ARBA00023163"/>
    </source>
</evidence>
<proteinExistence type="inferred from homology"/>
<comment type="similarity">
    <text evidence="1">Belongs to the LysR transcriptional regulatory family.</text>
</comment>
<dbReference type="GO" id="GO:0003677">
    <property type="term" value="F:DNA binding"/>
    <property type="evidence" value="ECO:0007669"/>
    <property type="project" value="UniProtKB-KW"/>
</dbReference>
<dbReference type="Gene3D" id="3.40.190.290">
    <property type="match status" value="1"/>
</dbReference>
<keyword evidence="4" id="KW-0804">Transcription</keyword>
<keyword evidence="7" id="KW-1185">Reference proteome</keyword>
<dbReference type="SUPFAM" id="SSF53850">
    <property type="entry name" value="Periplasmic binding protein-like II"/>
    <property type="match status" value="1"/>
</dbReference>
<dbReference type="InterPro" id="IPR000847">
    <property type="entry name" value="LysR_HTH_N"/>
</dbReference>
<dbReference type="OrthoDB" id="9785974at2"/>
<dbReference type="PANTHER" id="PTHR30419">
    <property type="entry name" value="HTH-TYPE TRANSCRIPTIONAL REGULATOR YBHD"/>
    <property type="match status" value="1"/>
</dbReference>
<dbReference type="EMBL" id="QRGA01000006">
    <property type="protein sequence ID" value="RDU98728.1"/>
    <property type="molecule type" value="Genomic_DNA"/>
</dbReference>
<dbReference type="Pfam" id="PF03466">
    <property type="entry name" value="LysR_substrate"/>
    <property type="match status" value="1"/>
</dbReference>
<dbReference type="FunFam" id="1.10.10.10:FF:000001">
    <property type="entry name" value="LysR family transcriptional regulator"/>
    <property type="match status" value="1"/>
</dbReference>
<reference evidence="6 7" key="1">
    <citation type="submission" date="2018-08" db="EMBL/GenBank/DDBJ databases">
        <title>Paraburkholderia sp. DHOM06 isolated from forest soil.</title>
        <authorList>
            <person name="Gao Z.-H."/>
            <person name="Qiu L.-H."/>
        </authorList>
    </citation>
    <scope>NUCLEOTIDE SEQUENCE [LARGE SCALE GENOMIC DNA]</scope>
    <source>
        <strain evidence="6 7">DHOM06</strain>
    </source>
</reference>
<dbReference type="AlphaFoldDB" id="A0A3D8K0A6"/>
<gene>
    <name evidence="6" type="ORF">DWV00_10690</name>
</gene>
<evidence type="ECO:0000313" key="7">
    <source>
        <dbReference type="Proteomes" id="UP000256838"/>
    </source>
</evidence>
<evidence type="ECO:0000259" key="5">
    <source>
        <dbReference type="PROSITE" id="PS50931"/>
    </source>
</evidence>
<evidence type="ECO:0000256" key="1">
    <source>
        <dbReference type="ARBA" id="ARBA00009437"/>
    </source>
</evidence>
<dbReference type="PANTHER" id="PTHR30419:SF2">
    <property type="entry name" value="LYSR FAMILY TRANSCRIPTIONAL REGULATOR"/>
    <property type="match status" value="1"/>
</dbReference>
<dbReference type="GO" id="GO:0003700">
    <property type="term" value="F:DNA-binding transcription factor activity"/>
    <property type="evidence" value="ECO:0007669"/>
    <property type="project" value="InterPro"/>
</dbReference>
<protein>
    <submittedName>
        <fullName evidence="6">LysR family transcriptional regulator</fullName>
    </submittedName>
</protein>
<dbReference type="Pfam" id="PF00126">
    <property type="entry name" value="HTH_1"/>
    <property type="match status" value="1"/>
</dbReference>